<feature type="non-terminal residue" evidence="1">
    <location>
        <position position="218"/>
    </location>
</feature>
<feature type="non-terminal residue" evidence="1">
    <location>
        <position position="1"/>
    </location>
</feature>
<evidence type="ECO:0000313" key="1">
    <source>
        <dbReference type="EMBL" id="TVU50606.1"/>
    </source>
</evidence>
<organism evidence="1 2">
    <name type="scientific">Eragrostis curvula</name>
    <name type="common">weeping love grass</name>
    <dbReference type="NCBI Taxonomy" id="38414"/>
    <lineage>
        <taxon>Eukaryota</taxon>
        <taxon>Viridiplantae</taxon>
        <taxon>Streptophyta</taxon>
        <taxon>Embryophyta</taxon>
        <taxon>Tracheophyta</taxon>
        <taxon>Spermatophyta</taxon>
        <taxon>Magnoliopsida</taxon>
        <taxon>Liliopsida</taxon>
        <taxon>Poales</taxon>
        <taxon>Poaceae</taxon>
        <taxon>PACMAD clade</taxon>
        <taxon>Chloridoideae</taxon>
        <taxon>Eragrostideae</taxon>
        <taxon>Eragrostidinae</taxon>
        <taxon>Eragrostis</taxon>
    </lineage>
</organism>
<dbReference type="AlphaFoldDB" id="A0A5J9WRN7"/>
<proteinExistence type="predicted"/>
<name>A0A5J9WRN7_9POAL</name>
<accession>A0A5J9WRN7</accession>
<dbReference type="EMBL" id="RWGY01000002">
    <property type="protein sequence ID" value="TVU50606.1"/>
    <property type="molecule type" value="Genomic_DNA"/>
</dbReference>
<sequence>MACARWEVKVAAVVYFVSSWSGIRHQHRKEALLYGRGEDFSWQWVPDRGARREVERSSLWVVTDNLTGSGVRHASLGPCSSELRLCGLLCDNRGLLHVVTYCCCYRGAVIMPRKQVGTEEEEGKNKTKEWSKERKGIGEIDLSRLKVCQRPKHAAHRTKRHCSMHSTIPQLATEYQLVKNYACSTGTQRKRHYWNRLDQFWHCHHPFTWKKIFFSPVR</sequence>
<dbReference type="Proteomes" id="UP000324897">
    <property type="component" value="Chromosome 6"/>
</dbReference>
<dbReference type="Gramene" id="TVU50606">
    <property type="protein sequence ID" value="TVU50606"/>
    <property type="gene ID" value="EJB05_01984"/>
</dbReference>
<gene>
    <name evidence="1" type="ORF">EJB05_01984</name>
</gene>
<evidence type="ECO:0000313" key="2">
    <source>
        <dbReference type="Proteomes" id="UP000324897"/>
    </source>
</evidence>
<reference evidence="1 2" key="1">
    <citation type="journal article" date="2019" name="Sci. Rep.">
        <title>A high-quality genome of Eragrostis curvula grass provides insights into Poaceae evolution and supports new strategies to enhance forage quality.</title>
        <authorList>
            <person name="Carballo J."/>
            <person name="Santos B.A.C.M."/>
            <person name="Zappacosta D."/>
            <person name="Garbus I."/>
            <person name="Selva J.P."/>
            <person name="Gallo C.A."/>
            <person name="Diaz A."/>
            <person name="Albertini E."/>
            <person name="Caccamo M."/>
            <person name="Echenique V."/>
        </authorList>
    </citation>
    <scope>NUCLEOTIDE SEQUENCE [LARGE SCALE GENOMIC DNA]</scope>
    <source>
        <strain evidence="2">cv. Victoria</strain>
        <tissue evidence="1">Leaf</tissue>
    </source>
</reference>
<keyword evidence="2" id="KW-1185">Reference proteome</keyword>
<protein>
    <submittedName>
        <fullName evidence="1">Uncharacterized protein</fullName>
    </submittedName>
</protein>
<comment type="caution">
    <text evidence="1">The sequence shown here is derived from an EMBL/GenBank/DDBJ whole genome shotgun (WGS) entry which is preliminary data.</text>
</comment>